<proteinExistence type="predicted"/>
<evidence type="ECO:0008006" key="3">
    <source>
        <dbReference type="Google" id="ProtNLM"/>
    </source>
</evidence>
<name>A0A8H7R6U9_9FUNG</name>
<gene>
    <name evidence="1" type="ORF">INT47_005931</name>
</gene>
<dbReference type="InterPro" id="IPR032466">
    <property type="entry name" value="Metal_Hydrolase"/>
</dbReference>
<reference evidence="1" key="1">
    <citation type="submission" date="2020-12" db="EMBL/GenBank/DDBJ databases">
        <title>Metabolic potential, ecology and presence of endohyphal bacteria is reflected in genomic diversity of Mucoromycotina.</title>
        <authorList>
            <person name="Muszewska A."/>
            <person name="Okrasinska A."/>
            <person name="Steczkiewicz K."/>
            <person name="Drgas O."/>
            <person name="Orlowska M."/>
            <person name="Perlinska-Lenart U."/>
            <person name="Aleksandrzak-Piekarczyk T."/>
            <person name="Szatraj K."/>
            <person name="Zielenkiewicz U."/>
            <person name="Pilsyk S."/>
            <person name="Malc E."/>
            <person name="Mieczkowski P."/>
            <person name="Kruszewska J.S."/>
            <person name="Biernat P."/>
            <person name="Pawlowska J."/>
        </authorList>
    </citation>
    <scope>NUCLEOTIDE SEQUENCE</scope>
    <source>
        <strain evidence="1">WA0000017839</strain>
    </source>
</reference>
<dbReference type="Proteomes" id="UP000603453">
    <property type="component" value="Unassembled WGS sequence"/>
</dbReference>
<protein>
    <recommendedName>
        <fullName evidence="3">Metallo-dependent hydrolase</fullName>
    </recommendedName>
</protein>
<dbReference type="InterPro" id="IPR001130">
    <property type="entry name" value="TatD-like"/>
</dbReference>
<dbReference type="InterPro" id="IPR053044">
    <property type="entry name" value="Metallo-hydrolase/TatD-type"/>
</dbReference>
<keyword evidence="2" id="KW-1185">Reference proteome</keyword>
<dbReference type="EMBL" id="JAEPRD010000036">
    <property type="protein sequence ID" value="KAG2205556.1"/>
    <property type="molecule type" value="Genomic_DNA"/>
</dbReference>
<comment type="caution">
    <text evidence="1">The sequence shown here is derived from an EMBL/GenBank/DDBJ whole genome shotgun (WGS) entry which is preliminary data.</text>
</comment>
<dbReference type="AlphaFoldDB" id="A0A8H7R6U9"/>
<dbReference type="Pfam" id="PF01026">
    <property type="entry name" value="TatD_DNase"/>
    <property type="match status" value="1"/>
</dbReference>
<dbReference type="OrthoDB" id="413993at2759"/>
<dbReference type="PANTHER" id="PTHR47345:SF1">
    <property type="entry name" value="CUT9-INTERACTING PROTEIN SCN1"/>
    <property type="match status" value="1"/>
</dbReference>
<evidence type="ECO:0000313" key="2">
    <source>
        <dbReference type="Proteomes" id="UP000603453"/>
    </source>
</evidence>
<dbReference type="SUPFAM" id="SSF51556">
    <property type="entry name" value="Metallo-dependent hydrolases"/>
    <property type="match status" value="1"/>
</dbReference>
<accession>A0A8H7R6U9</accession>
<organism evidence="1 2">
    <name type="scientific">Mucor saturninus</name>
    <dbReference type="NCBI Taxonomy" id="64648"/>
    <lineage>
        <taxon>Eukaryota</taxon>
        <taxon>Fungi</taxon>
        <taxon>Fungi incertae sedis</taxon>
        <taxon>Mucoromycota</taxon>
        <taxon>Mucoromycotina</taxon>
        <taxon>Mucoromycetes</taxon>
        <taxon>Mucorales</taxon>
        <taxon>Mucorineae</taxon>
        <taxon>Mucoraceae</taxon>
        <taxon>Mucor</taxon>
    </lineage>
</organism>
<sequence>MCGSSEEKFLNHGVPVTTETFDEKLFDLVCDAHCHPHDDKDNLALIAQLKTGHVTIMGVRQDDWETVSNVAKSCNEQNEGKCVPSFGIHPWFSHFLMTEKQSNAHEHYKEILQSSDEQDLQAMREALEKKPVFAYDTWYSNLRETLLNHPGAMVGEVGIDGSARLLPGGSIDWHGVKPTSVRCSEQHQMDIFDVQCQLARELDRSISVHLVQGHGPLFKYLQTKSLMFSNRKLRLMKVKPNILRMCLHSFGGSPASVKQFMDLKGYEMYISFSICINARLTPPKKLQELIRAVPEDRLLIESDLDTPKGIDKCMVEIVKIVAEARQWSISKVVETTHQNWLKFTLR</sequence>
<dbReference type="GO" id="GO:0016788">
    <property type="term" value="F:hydrolase activity, acting on ester bonds"/>
    <property type="evidence" value="ECO:0007669"/>
    <property type="project" value="InterPro"/>
</dbReference>
<dbReference type="PANTHER" id="PTHR47345">
    <property type="entry name" value="CUT9-INTERACTING PROTEIN SCN1"/>
    <property type="match status" value="1"/>
</dbReference>
<dbReference type="Gene3D" id="3.20.20.140">
    <property type="entry name" value="Metal-dependent hydrolases"/>
    <property type="match status" value="1"/>
</dbReference>
<evidence type="ECO:0000313" key="1">
    <source>
        <dbReference type="EMBL" id="KAG2205556.1"/>
    </source>
</evidence>